<name>A0A7G8LI68_9CAUD</name>
<dbReference type="GeneID" id="63210893"/>
<proteinExistence type="predicted"/>
<gene>
    <name evidence="2" type="primary">149</name>
    <name evidence="2" type="ORF">SEA_REINDEER_149</name>
</gene>
<feature type="compositionally biased region" description="Basic residues" evidence="1">
    <location>
        <begin position="19"/>
        <end position="42"/>
    </location>
</feature>
<evidence type="ECO:0000313" key="3">
    <source>
        <dbReference type="Proteomes" id="UP000515841"/>
    </source>
</evidence>
<dbReference type="RefSeq" id="YP_010014191.1">
    <property type="nucleotide sequence ID" value="NC_053516.1"/>
</dbReference>
<protein>
    <submittedName>
        <fullName evidence="2">Uncharacterized protein</fullName>
    </submittedName>
</protein>
<evidence type="ECO:0000313" key="2">
    <source>
        <dbReference type="EMBL" id="QNJ56940.1"/>
    </source>
</evidence>
<reference evidence="2 3" key="1">
    <citation type="submission" date="2020-06" db="EMBL/GenBank/DDBJ databases">
        <authorList>
            <person name="Spencer C.E."/>
            <person name="Frederick G.D."/>
            <person name="Baliraine F.N."/>
            <person name="Favela G."/>
            <person name="Farmer V."/>
            <person name="Galindo A."/>
            <person name="Garlena R.A."/>
            <person name="Russell D.A."/>
            <person name="Pope W.H."/>
            <person name="Jacobs-Sera D."/>
            <person name="Hatfull G.F."/>
        </authorList>
    </citation>
    <scope>NUCLEOTIDE SEQUENCE [LARGE SCALE GENOMIC DNA]</scope>
</reference>
<sequence>MYVSNHGRMLGVHGERRLGDRKKLKRADRRAIRQKLRKGGEL</sequence>
<keyword evidence="3" id="KW-1185">Reference proteome</keyword>
<accession>A0A7G8LI68</accession>
<dbReference type="KEGG" id="vg:63210893"/>
<organism evidence="2 3">
    <name type="scientific">Mycobacterium phage Reindeer</name>
    <dbReference type="NCBI Taxonomy" id="2762283"/>
    <lineage>
        <taxon>Viruses</taxon>
        <taxon>Duplodnaviria</taxon>
        <taxon>Heunggongvirae</taxon>
        <taxon>Uroviricota</taxon>
        <taxon>Caudoviricetes</taxon>
        <taxon>Vilmaviridae</taxon>
        <taxon>Mclasvirinae</taxon>
        <taxon>Bongovirus</taxon>
        <taxon>Bongovirus reindeer</taxon>
    </lineage>
</organism>
<evidence type="ECO:0000256" key="1">
    <source>
        <dbReference type="SAM" id="MobiDB-lite"/>
    </source>
</evidence>
<dbReference type="EMBL" id="MT658803">
    <property type="protein sequence ID" value="QNJ56940.1"/>
    <property type="molecule type" value="Genomic_DNA"/>
</dbReference>
<feature type="region of interest" description="Disordered" evidence="1">
    <location>
        <begin position="1"/>
        <end position="42"/>
    </location>
</feature>
<dbReference type="Proteomes" id="UP000515841">
    <property type="component" value="Segment"/>
</dbReference>